<dbReference type="GO" id="GO:0051301">
    <property type="term" value="P:cell division"/>
    <property type="evidence" value="ECO:0007669"/>
    <property type="project" value="UniProtKB-KW"/>
</dbReference>
<name>A0A7X2S4U1_9BACI</name>
<feature type="transmembrane region" description="Helical" evidence="1">
    <location>
        <begin position="197"/>
        <end position="217"/>
    </location>
</feature>
<gene>
    <name evidence="3" type="ORF">GKZ89_09985</name>
</gene>
<dbReference type="OrthoDB" id="198399at2"/>
<keyword evidence="3" id="KW-0132">Cell division</keyword>
<evidence type="ECO:0000313" key="3">
    <source>
        <dbReference type="EMBL" id="MTH53733.1"/>
    </source>
</evidence>
<accession>A0A7X2S4U1</accession>
<dbReference type="Pfam" id="PF17820">
    <property type="entry name" value="PDZ_6"/>
    <property type="match status" value="1"/>
</dbReference>
<feature type="transmembrane region" description="Helical" evidence="1">
    <location>
        <begin position="229"/>
        <end position="245"/>
    </location>
</feature>
<dbReference type="InterPro" id="IPR001478">
    <property type="entry name" value="PDZ"/>
</dbReference>
<dbReference type="AlphaFoldDB" id="A0A7X2S4U1"/>
<dbReference type="InterPro" id="IPR036034">
    <property type="entry name" value="PDZ_sf"/>
</dbReference>
<keyword evidence="1" id="KW-1133">Transmembrane helix</keyword>
<feature type="transmembrane region" description="Helical" evidence="1">
    <location>
        <begin position="68"/>
        <end position="101"/>
    </location>
</feature>
<dbReference type="PROSITE" id="PS50106">
    <property type="entry name" value="PDZ"/>
    <property type="match status" value="1"/>
</dbReference>
<comment type="caution">
    <text evidence="3">The sequence shown here is derived from an EMBL/GenBank/DDBJ whole genome shotgun (WGS) entry which is preliminary data.</text>
</comment>
<dbReference type="EMBL" id="WMIB01000008">
    <property type="protein sequence ID" value="MTH53733.1"/>
    <property type="molecule type" value="Genomic_DNA"/>
</dbReference>
<evidence type="ECO:0000256" key="1">
    <source>
        <dbReference type="SAM" id="Phobius"/>
    </source>
</evidence>
<dbReference type="SMART" id="SM00228">
    <property type="entry name" value="PDZ"/>
    <property type="match status" value="1"/>
</dbReference>
<evidence type="ECO:0000259" key="2">
    <source>
        <dbReference type="PROSITE" id="PS50106"/>
    </source>
</evidence>
<protein>
    <submittedName>
        <fullName evidence="3">Cell division protein</fullName>
    </submittedName>
</protein>
<evidence type="ECO:0000313" key="4">
    <source>
        <dbReference type="Proteomes" id="UP000434639"/>
    </source>
</evidence>
<organism evidence="3 4">
    <name type="scientific">Metabacillus mangrovi</name>
    <dbReference type="NCBI Taxonomy" id="1491830"/>
    <lineage>
        <taxon>Bacteria</taxon>
        <taxon>Bacillati</taxon>
        <taxon>Bacillota</taxon>
        <taxon>Bacilli</taxon>
        <taxon>Bacillales</taxon>
        <taxon>Bacillaceae</taxon>
        <taxon>Metabacillus</taxon>
    </lineage>
</organism>
<dbReference type="Proteomes" id="UP000434639">
    <property type="component" value="Unassembled WGS sequence"/>
</dbReference>
<proteinExistence type="predicted"/>
<keyword evidence="1" id="KW-0472">Membrane</keyword>
<dbReference type="Gene3D" id="2.30.42.10">
    <property type="match status" value="1"/>
</dbReference>
<reference evidence="3 4" key="1">
    <citation type="journal article" date="2017" name="Int. J. Syst. Evol. Microbiol.">
        <title>Bacillus mangrovi sp. nov., isolated from a sediment sample from a mangrove forest.</title>
        <authorList>
            <person name="Gupta V."/>
            <person name="Singh P.K."/>
            <person name="Korpole S."/>
            <person name="Tanuku N.R.S."/>
            <person name="Pinnaka A.K."/>
        </authorList>
    </citation>
    <scope>NUCLEOTIDE SEQUENCE [LARGE SCALE GENOMIC DNA]</scope>
    <source>
        <strain evidence="3 4">KCTC 33872</strain>
    </source>
</reference>
<feature type="transmembrane region" description="Helical" evidence="1">
    <location>
        <begin position="167"/>
        <end position="191"/>
    </location>
</feature>
<feature type="domain" description="PDZ" evidence="2">
    <location>
        <begin position="265"/>
        <end position="341"/>
    </location>
</feature>
<sequence length="375" mass="41226">MHPLVYYFVLYSLCIGFIRIKKERESFYTKTEPLYEEVWFTYLKGLPAGLAVSAPVIAAGISIPFEALILIAASTFLLSLAFSLQLLSAAFTIGTAMLGAYVIPLLAKEGPFADWNQPDPAAFAVLIGLLLAAEGILIYKTGHHRTSPSIIKSSRGLPIGRHTARRLWMLPVVLFVPGGTLASVFSWWPVFEMNGQSFSLFIIPFFVGFSQSVQGSLPKASIQASGKRIVWLACIVLLLGAAGLWWTPLSYFSAAAAAAGRIFLLIRQKRNDRSAAYFFSKKDTGLIVLGLLPNSPSEKMGIQVGETISKVNGTSVKTTEEFYKALQKNRALCKLEIYGHNGEIRYVQRATYEGDHHELGLLFVEQPKKKGIRAG</sequence>
<dbReference type="SUPFAM" id="SSF50156">
    <property type="entry name" value="PDZ domain-like"/>
    <property type="match status" value="1"/>
</dbReference>
<keyword evidence="3" id="KW-0131">Cell cycle</keyword>
<feature type="transmembrane region" description="Helical" evidence="1">
    <location>
        <begin position="121"/>
        <end position="139"/>
    </location>
</feature>
<keyword evidence="1" id="KW-0812">Transmembrane</keyword>
<dbReference type="InterPro" id="IPR041489">
    <property type="entry name" value="PDZ_6"/>
</dbReference>
<keyword evidence="4" id="KW-1185">Reference proteome</keyword>